<dbReference type="PANTHER" id="PTHR43662">
    <property type="match status" value="1"/>
</dbReference>
<feature type="region of interest" description="Disordered" evidence="1">
    <location>
        <begin position="500"/>
        <end position="520"/>
    </location>
</feature>
<dbReference type="AlphaFoldDB" id="A0A6A5YHS4"/>
<name>A0A6A5YHS4_9PLEO</name>
<sequence>MKSIAKLAAAVGALSGAADAFWRMDCHSRTGLVRLDPLVEPDEISSHAHVVHGGSNFGMQATYDDLLESDCTSCLAKEDKSAYWTPSLHFIHSNGKAEIVPQVGGMLSYYLLYGQDIKAFPAGFRMLAGDTRLRNFSGPVPDPPTSEWGPEDKTQHALAQKSLGFNCLNYAKTPEGSMYRHFLPTKDYMDANCAQGIRAEIFFPSCWDGKNLDSTNHKDHMRYPDLGKDGTCPEGFETRLPSLFYETIWDTAAFAGVGGEFMWANGDPTGYGYHGDFITGWDVDLLQSAVNDCTDPSGELTACSHFTLQTQDDVAQCKLSPKQSIADVFSLAQDGDEKDCVESADGLCGNVPIQRGPGYASAIKGSGDDSTPTAVYTPPAASEISSDAAVPTLSYQAPKSAITDDYGGGISVQAVNNGNAAPSQPSEVNAAEAPATTTSSSSAVVPAAPAPTSAPEVPAPADGGSIISTTTYTSAGTVYEVAIKEVNVYVTVEPPAVRRRHNHHHLHRKDREHGLLGRRF</sequence>
<evidence type="ECO:0000313" key="3">
    <source>
        <dbReference type="EMBL" id="KAF2106585.1"/>
    </source>
</evidence>
<organism evidence="3 4">
    <name type="scientific">Lophiotrema nucula</name>
    <dbReference type="NCBI Taxonomy" id="690887"/>
    <lineage>
        <taxon>Eukaryota</taxon>
        <taxon>Fungi</taxon>
        <taxon>Dikarya</taxon>
        <taxon>Ascomycota</taxon>
        <taxon>Pezizomycotina</taxon>
        <taxon>Dothideomycetes</taxon>
        <taxon>Pleosporomycetidae</taxon>
        <taxon>Pleosporales</taxon>
        <taxon>Lophiotremataceae</taxon>
        <taxon>Lophiotrema</taxon>
    </lineage>
</organism>
<feature type="region of interest" description="Disordered" evidence="1">
    <location>
        <begin position="417"/>
        <end position="463"/>
    </location>
</feature>
<dbReference type="OrthoDB" id="74764at2759"/>
<proteinExistence type="predicted"/>
<gene>
    <name evidence="3" type="ORF">BDV96DRAFT_507567</name>
</gene>
<evidence type="ECO:0000259" key="2">
    <source>
        <dbReference type="Pfam" id="PF09362"/>
    </source>
</evidence>
<dbReference type="InterPro" id="IPR018535">
    <property type="entry name" value="DUF1996"/>
</dbReference>
<feature type="compositionally biased region" description="Low complexity" evidence="1">
    <location>
        <begin position="430"/>
        <end position="463"/>
    </location>
</feature>
<evidence type="ECO:0000313" key="4">
    <source>
        <dbReference type="Proteomes" id="UP000799770"/>
    </source>
</evidence>
<accession>A0A6A5YHS4</accession>
<dbReference type="PANTHER" id="PTHR43662:SF7">
    <property type="entry name" value="DUF1996 DOMAIN-CONTAINING PROTEIN"/>
    <property type="match status" value="1"/>
</dbReference>
<feature type="domain" description="DUF1996" evidence="2">
    <location>
        <begin position="36"/>
        <end position="281"/>
    </location>
</feature>
<feature type="compositionally biased region" description="Polar residues" evidence="1">
    <location>
        <begin position="417"/>
        <end position="427"/>
    </location>
</feature>
<reference evidence="3" key="1">
    <citation type="journal article" date="2020" name="Stud. Mycol.">
        <title>101 Dothideomycetes genomes: a test case for predicting lifestyles and emergence of pathogens.</title>
        <authorList>
            <person name="Haridas S."/>
            <person name="Albert R."/>
            <person name="Binder M."/>
            <person name="Bloem J."/>
            <person name="Labutti K."/>
            <person name="Salamov A."/>
            <person name="Andreopoulos B."/>
            <person name="Baker S."/>
            <person name="Barry K."/>
            <person name="Bills G."/>
            <person name="Bluhm B."/>
            <person name="Cannon C."/>
            <person name="Castanera R."/>
            <person name="Culley D."/>
            <person name="Daum C."/>
            <person name="Ezra D."/>
            <person name="Gonzalez J."/>
            <person name="Henrissat B."/>
            <person name="Kuo A."/>
            <person name="Liang C."/>
            <person name="Lipzen A."/>
            <person name="Lutzoni F."/>
            <person name="Magnuson J."/>
            <person name="Mondo S."/>
            <person name="Nolan M."/>
            <person name="Ohm R."/>
            <person name="Pangilinan J."/>
            <person name="Park H.-J."/>
            <person name="Ramirez L."/>
            <person name="Alfaro M."/>
            <person name="Sun H."/>
            <person name="Tritt A."/>
            <person name="Yoshinaga Y."/>
            <person name="Zwiers L.-H."/>
            <person name="Turgeon B."/>
            <person name="Goodwin S."/>
            <person name="Spatafora J."/>
            <person name="Crous P."/>
            <person name="Grigoriev I."/>
        </authorList>
    </citation>
    <scope>NUCLEOTIDE SEQUENCE</scope>
    <source>
        <strain evidence="3">CBS 627.86</strain>
    </source>
</reference>
<dbReference type="Pfam" id="PF09362">
    <property type="entry name" value="DUF1996"/>
    <property type="match status" value="1"/>
</dbReference>
<protein>
    <recommendedName>
        <fullName evidence="2">DUF1996 domain-containing protein</fullName>
    </recommendedName>
</protein>
<feature type="compositionally biased region" description="Basic and acidic residues" evidence="1">
    <location>
        <begin position="509"/>
        <end position="520"/>
    </location>
</feature>
<dbReference type="EMBL" id="ML977361">
    <property type="protein sequence ID" value="KAF2106585.1"/>
    <property type="molecule type" value="Genomic_DNA"/>
</dbReference>
<evidence type="ECO:0000256" key="1">
    <source>
        <dbReference type="SAM" id="MobiDB-lite"/>
    </source>
</evidence>
<keyword evidence="4" id="KW-1185">Reference proteome</keyword>
<dbReference type="Proteomes" id="UP000799770">
    <property type="component" value="Unassembled WGS sequence"/>
</dbReference>